<dbReference type="PANTHER" id="PTHR13219:SF6">
    <property type="entry name" value="TRANSMEMBRANE PROTEIN 94"/>
    <property type="match status" value="1"/>
</dbReference>
<dbReference type="PANTHER" id="PTHR13219">
    <property type="entry name" value="TRANSMEMBRANE PROTEIN 94"/>
    <property type="match status" value="1"/>
</dbReference>
<evidence type="ECO:0000259" key="7">
    <source>
        <dbReference type="Pfam" id="PF00689"/>
    </source>
</evidence>
<dbReference type="InterPro" id="IPR036412">
    <property type="entry name" value="HAD-like_sf"/>
</dbReference>
<dbReference type="InterPro" id="IPR039720">
    <property type="entry name" value="TMEM94"/>
</dbReference>
<evidence type="ECO:0000256" key="1">
    <source>
        <dbReference type="ARBA" id="ARBA00004370"/>
    </source>
</evidence>
<feature type="transmembrane region" description="Helical" evidence="6">
    <location>
        <begin position="1103"/>
        <end position="1128"/>
    </location>
</feature>
<accession>A0A015L2J5</accession>
<feature type="transmembrane region" description="Helical" evidence="6">
    <location>
        <begin position="361"/>
        <end position="379"/>
    </location>
</feature>
<comment type="caution">
    <text evidence="8">The sequence shown here is derived from an EMBL/GenBank/DDBJ whole genome shotgun (WGS) entry which is preliminary data.</text>
</comment>
<feature type="transmembrane region" description="Helical" evidence="6">
    <location>
        <begin position="1056"/>
        <end position="1077"/>
    </location>
</feature>
<dbReference type="Gene3D" id="2.70.150.10">
    <property type="entry name" value="Calcium-transporting ATPase, cytoplasmic transduction domain A"/>
    <property type="match status" value="1"/>
</dbReference>
<dbReference type="Gene3D" id="1.20.1110.10">
    <property type="entry name" value="Calcium-transporting ATPase, transmembrane domain"/>
    <property type="match status" value="2"/>
</dbReference>
<feature type="transmembrane region" description="Helical" evidence="6">
    <location>
        <begin position="179"/>
        <end position="202"/>
    </location>
</feature>
<keyword evidence="2 6" id="KW-0812">Transmembrane</keyword>
<evidence type="ECO:0000256" key="2">
    <source>
        <dbReference type="ARBA" id="ARBA00022692"/>
    </source>
</evidence>
<comment type="subcellular location">
    <subcellularLocation>
        <location evidence="1">Membrane</location>
    </subcellularLocation>
</comment>
<keyword evidence="3 6" id="KW-1133">Transmembrane helix</keyword>
<dbReference type="OMA" id="GCAMQTP"/>
<keyword evidence="4 6" id="KW-0472">Membrane</keyword>
<evidence type="ECO:0000256" key="4">
    <source>
        <dbReference type="ARBA" id="ARBA00023136"/>
    </source>
</evidence>
<dbReference type="GO" id="GO:0000166">
    <property type="term" value="F:nucleotide binding"/>
    <property type="evidence" value="ECO:0007669"/>
    <property type="project" value="InterPro"/>
</dbReference>
<dbReference type="GO" id="GO:0016020">
    <property type="term" value="C:membrane"/>
    <property type="evidence" value="ECO:0007669"/>
    <property type="project" value="UniProtKB-SubCell"/>
</dbReference>
<dbReference type="Gene3D" id="3.40.50.1000">
    <property type="entry name" value="HAD superfamily/HAD-like"/>
    <property type="match status" value="2"/>
</dbReference>
<dbReference type="OrthoDB" id="5568754at2759"/>
<feature type="transmembrane region" description="Helical" evidence="6">
    <location>
        <begin position="155"/>
        <end position="173"/>
    </location>
</feature>
<evidence type="ECO:0000313" key="9">
    <source>
        <dbReference type="Proteomes" id="UP000022910"/>
    </source>
</evidence>
<feature type="transmembrane region" description="Helical" evidence="6">
    <location>
        <begin position="399"/>
        <end position="419"/>
    </location>
</feature>
<dbReference type="HOGENOM" id="CLU_005325_0_0_1"/>
<sequence length="1278" mass="145662">MEESSQESGISQTNNENTHNSSQAIENSTRFETISIKSSKSNTNVSTSSETQINISDTTPLRTTKLQEVAEYVELEFNNGGNNIRCYTEEEEVPELPNDLVVGDDNSSSSKKRGLSSDQALEKLVEVASEILEGHQNHFPISTCIKEYLISPDSVLTILSSNLLIAFYIFGTLKSELYQIHLTTILIEAILILVIFILNGFIYTREKKLGMNEINKRAQNILDQLKQSRMDTIQDIKIPIVPSLTVAKVIRDGIVRIFPTTLLVEGDVVEMLYGDVAPCKMKLIQQESSNNNILESGQLFKPSFFSDMTSKEVYEQHIQNKGRYQFVLLETPWANSLKSALNQERPDTVIYKQAKVLQNIFLYRILFIILALAIIINLLRYKISGNENSDQLFEILVVLPIYAILPIIPLAFPLLWLIVRSFANATLLVLFETLQISKTEYEDDEEVDEFDAEAPPPTKNVHLDTGALWNKFRYLLTKLDGSSLARSTNLFESLGSTTVICSIDREGTISSPFASVEQIIFPNESEDIAVLDIAEDPSTSFGVQFEDQDWDQHLSRLKPLGLNLLLNTNCGVLKGKKRAEQHRKSSSLHIRAKTKPARQSCLCRLGKEIGFTDDALKAFAKRKEIFTVTPCHPSLKQRIRNDQWEMPIMNSSIYEEVEQGSFQLLSDGNIEIILDNCSDYWNGQGLHVMSEVIMNKIYDFYENSIINDMQCIAYAYRPINVENENKIPFLLDSPNDSSEICIILPSSPESDQISISEDDDLSLSQKVRLERLKAGQLEANLHDFSFDGSTPTNQEKERFYQEVIQGQIFLAMATFCHQPKLDVCNFIEDLNSAGIRFVYFSPTDERESKAYAERLGLETDWNSCILLSSPGDENSFGDGYLESHDIKARLPRGIDKIRDHLREVDDIPLHVSLFAECTPEATREMIKIFQEYGEVVCCIGSALNASNTHTFAVADVSVAMEPTHTRAQTKNGVCHYNGNNGKGQSPMALGAAFTTLPCGLFMHYDTSLYALTDVIREARRLINCLRMGVAFILGCYLSISLLLLFSYILFLPPAFTGYQILWVTWIISPILAFSFLFNPHEPDTMTTMTVKNIEHLKDFKRFVLYWFLRFILPILTCLLVFLGCLYYLDDNRDSNLIFGFHEKNTWLRWTNKQQWIVIYSQNCTLFIFVWYMIILSSTFIHRTLSLKRFIPFKNRVWIFAIIISLLLQIIFTTISLVLGPLSLLKNLPYYIYLIGFLSPILFIPIQELVKMHDKKEYNRFQKRSKLEFNTKLGMHSPV</sequence>
<dbReference type="Gene3D" id="3.40.1110.10">
    <property type="entry name" value="Calcium-transporting ATPase, cytoplasmic domain N"/>
    <property type="match status" value="1"/>
</dbReference>
<protein>
    <recommendedName>
        <fullName evidence="7">Cation-transporting P-type ATPase C-terminal domain-containing protein</fullName>
    </recommendedName>
</protein>
<evidence type="ECO:0000256" key="5">
    <source>
        <dbReference type="SAM" id="MobiDB-lite"/>
    </source>
</evidence>
<evidence type="ECO:0000256" key="3">
    <source>
        <dbReference type="ARBA" id="ARBA00022989"/>
    </source>
</evidence>
<dbReference type="AlphaFoldDB" id="A0A015L2J5"/>
<dbReference type="SUPFAM" id="SSF56784">
    <property type="entry name" value="HAD-like"/>
    <property type="match status" value="1"/>
</dbReference>
<feature type="domain" description="Cation-transporting P-type ATPase C-terminal" evidence="7">
    <location>
        <begin position="1053"/>
        <end position="1251"/>
    </location>
</feature>
<keyword evidence="9" id="KW-1185">Reference proteome</keyword>
<dbReference type="EMBL" id="JEMT01013402">
    <property type="protein sequence ID" value="EXX73959.1"/>
    <property type="molecule type" value="Genomic_DNA"/>
</dbReference>
<feature type="transmembrane region" description="Helical" evidence="6">
    <location>
        <begin position="1229"/>
        <end position="1249"/>
    </location>
</feature>
<dbReference type="InterPro" id="IPR023298">
    <property type="entry name" value="ATPase_P-typ_TM_dom_sf"/>
</dbReference>
<feature type="transmembrane region" description="Helical" evidence="6">
    <location>
        <begin position="1196"/>
        <end position="1217"/>
    </location>
</feature>
<dbReference type="InterPro" id="IPR023299">
    <property type="entry name" value="ATPase_P-typ_cyto_dom_N"/>
</dbReference>
<feature type="transmembrane region" description="Helical" evidence="6">
    <location>
        <begin position="1156"/>
        <end position="1175"/>
    </location>
</feature>
<dbReference type="Proteomes" id="UP000022910">
    <property type="component" value="Unassembled WGS sequence"/>
</dbReference>
<reference evidence="8 9" key="1">
    <citation type="submission" date="2014-02" db="EMBL/GenBank/DDBJ databases">
        <title>Single nucleus genome sequencing reveals high similarity among nuclei of an endomycorrhizal fungus.</title>
        <authorList>
            <person name="Lin K."/>
            <person name="Geurts R."/>
            <person name="Zhang Z."/>
            <person name="Limpens E."/>
            <person name="Saunders D.G."/>
            <person name="Mu D."/>
            <person name="Pang E."/>
            <person name="Cao H."/>
            <person name="Cha H."/>
            <person name="Lin T."/>
            <person name="Zhou Q."/>
            <person name="Shang Y."/>
            <person name="Li Y."/>
            <person name="Ivanov S."/>
            <person name="Sharma T."/>
            <person name="Velzen R.V."/>
            <person name="Ruijter N.D."/>
            <person name="Aanen D.K."/>
            <person name="Win J."/>
            <person name="Kamoun S."/>
            <person name="Bisseling T."/>
            <person name="Huang S."/>
        </authorList>
    </citation>
    <scope>NUCLEOTIDE SEQUENCE [LARGE SCALE GENOMIC DNA]</scope>
    <source>
        <strain evidence="9">DAOM197198w</strain>
    </source>
</reference>
<feature type="compositionally biased region" description="Polar residues" evidence="5">
    <location>
        <begin position="1"/>
        <end position="31"/>
    </location>
</feature>
<name>A0A015L2J5_RHIIW</name>
<feature type="region of interest" description="Disordered" evidence="5">
    <location>
        <begin position="1"/>
        <end position="32"/>
    </location>
</feature>
<organism evidence="8 9">
    <name type="scientific">Rhizophagus irregularis (strain DAOM 197198w)</name>
    <name type="common">Glomus intraradices</name>
    <dbReference type="NCBI Taxonomy" id="1432141"/>
    <lineage>
        <taxon>Eukaryota</taxon>
        <taxon>Fungi</taxon>
        <taxon>Fungi incertae sedis</taxon>
        <taxon>Mucoromycota</taxon>
        <taxon>Glomeromycotina</taxon>
        <taxon>Glomeromycetes</taxon>
        <taxon>Glomerales</taxon>
        <taxon>Glomeraceae</taxon>
        <taxon>Rhizophagus</taxon>
    </lineage>
</organism>
<dbReference type="SUPFAM" id="SSF81660">
    <property type="entry name" value="Metal cation-transporting ATPase, ATP-binding domain N"/>
    <property type="match status" value="1"/>
</dbReference>
<evidence type="ECO:0000256" key="6">
    <source>
        <dbReference type="SAM" id="Phobius"/>
    </source>
</evidence>
<dbReference type="Pfam" id="PF00689">
    <property type="entry name" value="Cation_ATPase_C"/>
    <property type="match status" value="1"/>
</dbReference>
<dbReference type="InterPro" id="IPR006068">
    <property type="entry name" value="ATPase_P-typ_cation-transptr_C"/>
</dbReference>
<proteinExistence type="predicted"/>
<dbReference type="SUPFAM" id="SSF81665">
    <property type="entry name" value="Calcium ATPase, transmembrane domain M"/>
    <property type="match status" value="1"/>
</dbReference>
<dbReference type="InterPro" id="IPR023214">
    <property type="entry name" value="HAD_sf"/>
</dbReference>
<evidence type="ECO:0000313" key="8">
    <source>
        <dbReference type="EMBL" id="EXX73959.1"/>
    </source>
</evidence>
<gene>
    <name evidence="8" type="ORF">RirG_055490</name>
</gene>
<feature type="transmembrane region" description="Helical" evidence="6">
    <location>
        <begin position="1029"/>
        <end position="1050"/>
    </location>
</feature>